<dbReference type="PANTHER" id="PTHR39335">
    <property type="entry name" value="BLL4220 PROTEIN"/>
    <property type="match status" value="1"/>
</dbReference>
<name>A0A9X1IKK6_9GAMM</name>
<accession>A0A9X1IKK6</accession>
<proteinExistence type="predicted"/>
<dbReference type="InterPro" id="IPR005297">
    <property type="entry name" value="Lipoprotein_repeat"/>
</dbReference>
<sequence length="125" mass="13473">MKLTIKAAAMAALLSPVMLSTAAHADGHMSHRLTDQAGMTLYTFDKDAGGQSNCYDGCAVKWPPYVAKAGDKLIEGLGVTERKDGTMQWTYKNEPLYTWVGDKKKGDATGDGKGNGTWHIAEKAH</sequence>
<feature type="chain" id="PRO_5040767256" description="Lipoprotein with Yx(FWY)xxD motif" evidence="1">
    <location>
        <begin position="26"/>
        <end position="125"/>
    </location>
</feature>
<dbReference type="EMBL" id="JAJATW010000001">
    <property type="protein sequence ID" value="MCB5160592.1"/>
    <property type="molecule type" value="Genomic_DNA"/>
</dbReference>
<evidence type="ECO:0000256" key="1">
    <source>
        <dbReference type="SAM" id="SignalP"/>
    </source>
</evidence>
<protein>
    <recommendedName>
        <fullName evidence="4">Lipoprotein with Yx(FWY)xxD motif</fullName>
    </recommendedName>
</protein>
<dbReference type="Pfam" id="PF03640">
    <property type="entry name" value="Lipoprotein_15"/>
    <property type="match status" value="2"/>
</dbReference>
<dbReference type="GO" id="GO:0043448">
    <property type="term" value="P:alkane catabolic process"/>
    <property type="evidence" value="ECO:0007669"/>
    <property type="project" value="TreeGrafter"/>
</dbReference>
<organism evidence="2 3">
    <name type="scientific">Marinomonas algarum</name>
    <dbReference type="NCBI Taxonomy" id="2883105"/>
    <lineage>
        <taxon>Bacteria</taxon>
        <taxon>Pseudomonadati</taxon>
        <taxon>Pseudomonadota</taxon>
        <taxon>Gammaproteobacteria</taxon>
        <taxon>Oceanospirillales</taxon>
        <taxon>Oceanospirillaceae</taxon>
        <taxon>Marinomonas</taxon>
    </lineage>
</organism>
<reference evidence="2" key="1">
    <citation type="submission" date="2021-10" db="EMBL/GenBank/DDBJ databases">
        <title>Marinomonas pontica sp. nov., isolated from the Black Sea.</title>
        <authorList>
            <person name="Zhao L.-H."/>
            <person name="Xue J.-H."/>
        </authorList>
    </citation>
    <scope>NUCLEOTIDE SEQUENCE</scope>
    <source>
        <strain evidence="2">E8</strain>
    </source>
</reference>
<gene>
    <name evidence="2" type="ORF">LG368_01615</name>
</gene>
<feature type="signal peptide" evidence="1">
    <location>
        <begin position="1"/>
        <end position="25"/>
    </location>
</feature>
<dbReference type="InterPro" id="IPR014558">
    <property type="entry name" value="UCP029720"/>
</dbReference>
<evidence type="ECO:0008006" key="4">
    <source>
        <dbReference type="Google" id="ProtNLM"/>
    </source>
</evidence>
<dbReference type="PIRSF" id="PIRSF029720">
    <property type="entry name" value="UCP029720"/>
    <property type="match status" value="1"/>
</dbReference>
<keyword evidence="1" id="KW-0732">Signal</keyword>
<evidence type="ECO:0000313" key="3">
    <source>
        <dbReference type="Proteomes" id="UP001139095"/>
    </source>
</evidence>
<dbReference type="Proteomes" id="UP001139095">
    <property type="component" value="Unassembled WGS sequence"/>
</dbReference>
<comment type="caution">
    <text evidence="2">The sequence shown here is derived from an EMBL/GenBank/DDBJ whole genome shotgun (WGS) entry which is preliminary data.</text>
</comment>
<evidence type="ECO:0000313" key="2">
    <source>
        <dbReference type="EMBL" id="MCB5160592.1"/>
    </source>
</evidence>
<dbReference type="PANTHER" id="PTHR39335:SF1">
    <property type="entry name" value="BLL4220 PROTEIN"/>
    <property type="match status" value="1"/>
</dbReference>
<keyword evidence="3" id="KW-1185">Reference proteome</keyword>
<dbReference type="AlphaFoldDB" id="A0A9X1IKK6"/>
<dbReference type="RefSeq" id="WP_226752971.1">
    <property type="nucleotide sequence ID" value="NZ_JAJATW010000001.1"/>
</dbReference>